<dbReference type="InterPro" id="IPR044925">
    <property type="entry name" value="His-Me_finger_sf"/>
</dbReference>
<proteinExistence type="predicted"/>
<accession>A0ABQ3NZJ3</accession>
<dbReference type="GeneID" id="86954207"/>
<dbReference type="InterPro" id="IPR003615">
    <property type="entry name" value="HNH_nuc"/>
</dbReference>
<dbReference type="Proteomes" id="UP000660554">
    <property type="component" value="Unassembled WGS sequence"/>
</dbReference>
<dbReference type="RefSeq" id="WP_191869460.1">
    <property type="nucleotide sequence ID" value="NZ_BMRU01000022.1"/>
</dbReference>
<dbReference type="SUPFAM" id="SSF54060">
    <property type="entry name" value="His-Me finger endonucleases"/>
    <property type="match status" value="1"/>
</dbReference>
<comment type="caution">
    <text evidence="2">The sequence shown here is derived from an EMBL/GenBank/DDBJ whole genome shotgun (WGS) entry which is preliminary data.</text>
</comment>
<dbReference type="EMBL" id="BNDV01000018">
    <property type="protein sequence ID" value="GHI18193.1"/>
    <property type="molecule type" value="Genomic_DNA"/>
</dbReference>
<evidence type="ECO:0000313" key="2">
    <source>
        <dbReference type="EMBL" id="GHI18193.1"/>
    </source>
</evidence>
<evidence type="ECO:0000313" key="3">
    <source>
        <dbReference type="Proteomes" id="UP000660554"/>
    </source>
</evidence>
<sequence>MKQHEVIAEFYQVRVESGELGAGDVPGPKRIASEWRVSIATANRARTTLRRSDLVTNLNSALPLGPISDMDFAFRFLTKVQPRNIDGCLLWGKALDIGGYGRFWLNGRDVPAHRVAWEYKYGLISDGMELDHVYLRGCRSKACVNTDHLELVTSAENNRRSVSAERWRSSIWVRTEPDED</sequence>
<gene>
    <name evidence="2" type="ORF">Scinn_76560</name>
</gene>
<protein>
    <recommendedName>
        <fullName evidence="1">HNH nuclease domain-containing protein</fullName>
    </recommendedName>
</protein>
<feature type="domain" description="HNH nuclease" evidence="1">
    <location>
        <begin position="111"/>
        <end position="159"/>
    </location>
</feature>
<name>A0ABQ3NZJ3_STRVG</name>
<reference evidence="3" key="1">
    <citation type="submission" date="2020-09" db="EMBL/GenBank/DDBJ databases">
        <title>Whole genome shotgun sequence of Streptomyces cinnamonensis NBRC 15873.</title>
        <authorList>
            <person name="Komaki H."/>
            <person name="Tamura T."/>
        </authorList>
    </citation>
    <scope>NUCLEOTIDE SEQUENCE [LARGE SCALE GENOMIC DNA]</scope>
    <source>
        <strain evidence="3">NBRC 15873</strain>
    </source>
</reference>
<evidence type="ECO:0000259" key="1">
    <source>
        <dbReference type="Pfam" id="PF13392"/>
    </source>
</evidence>
<organism evidence="2 3">
    <name type="scientific">Streptomyces virginiae</name>
    <name type="common">Streptomyces cinnamonensis</name>
    <dbReference type="NCBI Taxonomy" id="1961"/>
    <lineage>
        <taxon>Bacteria</taxon>
        <taxon>Bacillati</taxon>
        <taxon>Actinomycetota</taxon>
        <taxon>Actinomycetes</taxon>
        <taxon>Kitasatosporales</taxon>
        <taxon>Streptomycetaceae</taxon>
        <taxon>Streptomyces</taxon>
    </lineage>
</organism>
<dbReference type="Pfam" id="PF13392">
    <property type="entry name" value="HNH_3"/>
    <property type="match status" value="1"/>
</dbReference>
<keyword evidence="3" id="KW-1185">Reference proteome</keyword>